<protein>
    <recommendedName>
        <fullName evidence="7">TraD/TraG TraM recognition site domain-containing protein</fullName>
    </recommendedName>
</protein>
<evidence type="ECO:0000259" key="7">
    <source>
        <dbReference type="Pfam" id="PF12696"/>
    </source>
</evidence>
<keyword evidence="4" id="KW-1133">Transmembrane helix</keyword>
<dbReference type="Pfam" id="PF12696">
    <property type="entry name" value="TraG-D_C"/>
    <property type="match status" value="1"/>
</dbReference>
<evidence type="ECO:0000313" key="8">
    <source>
        <dbReference type="EMBL" id="RAH96054.1"/>
    </source>
</evidence>
<feature type="domain" description="TraD/TraG TraM recognition site" evidence="7">
    <location>
        <begin position="349"/>
        <end position="447"/>
    </location>
</feature>
<dbReference type="InterPro" id="IPR027417">
    <property type="entry name" value="P-loop_NTPase"/>
</dbReference>
<name>A0A8B2NH32_9HYPH</name>
<dbReference type="AlphaFoldDB" id="A0A8B2NH32"/>
<dbReference type="RefSeq" id="WP_111352666.1">
    <property type="nucleotide sequence ID" value="NZ_QHHQ01000017.1"/>
</dbReference>
<keyword evidence="2" id="KW-1003">Cell membrane</keyword>
<sequence>MGLLFRRRGGLSAAGQEPPSLRRSVTPPPAIPFVRDLNTPLLKLGPSLGDDWQLRHAFEGVHVTGSTGSGKSSGSGRHLALSYLRAGFGGIVLCAKSEPGEWDVWQEYAEQTGRSAQLIRFDDQGVYRFNFLEYAALTNLDDKGRLITMNLVELIMKMSEAASRGDELQGRAAEQPFWKLAPRELLSHAIDALWAAWGRLKLDEIVQLILTAPRKPEDFTSDKARESSFCLQTLHRAAYEPANPIEPRDLFIVLQYFQHNFATLDPETRSNIVTTMTSQFTPFLKGVMRELFCTETTIVPELTHEGAIIVLDLPVDRFREAGMMAQHLFKYLWQVATLRRDTREAVRPCFCWADEAQNFITPFDMQFQAVARSNRACTVYLTQTVSNYIAMIGGGTPRETTMAFLANFVTKIFHRNDDHATNEMAAEMIGRNLQLRAGSSRGFTAGEGRSRGDNQGWSSGSSSSYGNGGGGSINSGFSGGTNSGVSFNSGFSVGSTLSEQMDFEIQPGAFGYLRSGGPENGLCVEGVWFQAGRRFRANRGRNFLSVAFDQRVR</sequence>
<dbReference type="SUPFAM" id="SSF52540">
    <property type="entry name" value="P-loop containing nucleoside triphosphate hydrolases"/>
    <property type="match status" value="1"/>
</dbReference>
<evidence type="ECO:0000313" key="9">
    <source>
        <dbReference type="Proteomes" id="UP000249590"/>
    </source>
</evidence>
<feature type="region of interest" description="Disordered" evidence="6">
    <location>
        <begin position="440"/>
        <end position="465"/>
    </location>
</feature>
<feature type="region of interest" description="Disordered" evidence="6">
    <location>
        <begin position="1"/>
        <end position="29"/>
    </location>
</feature>
<proteinExistence type="predicted"/>
<comment type="caution">
    <text evidence="8">The sequence shown here is derived from an EMBL/GenBank/DDBJ whole genome shotgun (WGS) entry which is preliminary data.</text>
</comment>
<keyword evidence="5" id="KW-0472">Membrane</keyword>
<dbReference type="EMBL" id="QHHQ01000017">
    <property type="protein sequence ID" value="RAH96054.1"/>
    <property type="molecule type" value="Genomic_DNA"/>
</dbReference>
<evidence type="ECO:0000256" key="6">
    <source>
        <dbReference type="SAM" id="MobiDB-lite"/>
    </source>
</evidence>
<evidence type="ECO:0000256" key="5">
    <source>
        <dbReference type="ARBA" id="ARBA00023136"/>
    </source>
</evidence>
<comment type="subcellular location">
    <subcellularLocation>
        <location evidence="1">Cell membrane</location>
        <topology evidence="1">Multi-pass membrane protein</topology>
    </subcellularLocation>
</comment>
<dbReference type="Gene3D" id="3.40.50.300">
    <property type="entry name" value="P-loop containing nucleotide triphosphate hydrolases"/>
    <property type="match status" value="1"/>
</dbReference>
<keyword evidence="9" id="KW-1185">Reference proteome</keyword>
<accession>A0A8B2NH32</accession>
<evidence type="ECO:0000256" key="1">
    <source>
        <dbReference type="ARBA" id="ARBA00004651"/>
    </source>
</evidence>
<dbReference type="PANTHER" id="PTHR37937:SF1">
    <property type="entry name" value="CONJUGATIVE TRANSFER: DNA TRANSPORT"/>
    <property type="match status" value="1"/>
</dbReference>
<evidence type="ECO:0000256" key="2">
    <source>
        <dbReference type="ARBA" id="ARBA00022475"/>
    </source>
</evidence>
<dbReference type="OrthoDB" id="179860at2"/>
<dbReference type="InterPro" id="IPR051539">
    <property type="entry name" value="T4SS-coupling_protein"/>
</dbReference>
<keyword evidence="3" id="KW-0812">Transmembrane</keyword>
<gene>
    <name evidence="8" type="ORF">DLJ53_33440</name>
</gene>
<dbReference type="Proteomes" id="UP000249590">
    <property type="component" value="Unassembled WGS sequence"/>
</dbReference>
<dbReference type="PANTHER" id="PTHR37937">
    <property type="entry name" value="CONJUGATIVE TRANSFER: DNA TRANSPORT"/>
    <property type="match status" value="1"/>
</dbReference>
<dbReference type="GO" id="GO:0005886">
    <property type="term" value="C:plasma membrane"/>
    <property type="evidence" value="ECO:0007669"/>
    <property type="project" value="UniProtKB-SubCell"/>
</dbReference>
<organism evidence="8 9">
    <name type="scientific">Acuticoccus sediminis</name>
    <dbReference type="NCBI Taxonomy" id="2184697"/>
    <lineage>
        <taxon>Bacteria</taxon>
        <taxon>Pseudomonadati</taxon>
        <taxon>Pseudomonadota</taxon>
        <taxon>Alphaproteobacteria</taxon>
        <taxon>Hyphomicrobiales</taxon>
        <taxon>Amorphaceae</taxon>
        <taxon>Acuticoccus</taxon>
    </lineage>
</organism>
<reference evidence="8 9" key="1">
    <citation type="submission" date="2018-05" db="EMBL/GenBank/DDBJ databases">
        <title>Acuticoccus sediminis sp. nov., isolated from deep-sea sediment of Indian Ocean.</title>
        <authorList>
            <person name="Liu X."/>
            <person name="Lai Q."/>
            <person name="Du Y."/>
            <person name="Sun F."/>
            <person name="Zhang X."/>
            <person name="Wang S."/>
            <person name="Shao Z."/>
        </authorList>
    </citation>
    <scope>NUCLEOTIDE SEQUENCE [LARGE SCALE GENOMIC DNA]</scope>
    <source>
        <strain evidence="8 9">PTG4-2</strain>
    </source>
</reference>
<evidence type="ECO:0000256" key="3">
    <source>
        <dbReference type="ARBA" id="ARBA00022692"/>
    </source>
</evidence>
<evidence type="ECO:0000256" key="4">
    <source>
        <dbReference type="ARBA" id="ARBA00022989"/>
    </source>
</evidence>
<dbReference type="InterPro" id="IPR032689">
    <property type="entry name" value="TraG-D_C"/>
</dbReference>
<feature type="compositionally biased region" description="Low complexity" evidence="6">
    <location>
        <begin position="453"/>
        <end position="465"/>
    </location>
</feature>